<feature type="chain" id="PRO_5044724219" description="J domain-containing protein" evidence="1">
    <location>
        <begin position="24"/>
        <end position="118"/>
    </location>
</feature>
<evidence type="ECO:0000313" key="3">
    <source>
        <dbReference type="EMBL" id="KAL3102354.1"/>
    </source>
</evidence>
<dbReference type="AlphaFoldDB" id="A0ABD2KHW8"/>
<keyword evidence="1" id="KW-0732">Signal</keyword>
<evidence type="ECO:0000313" key="2">
    <source>
        <dbReference type="EMBL" id="KAL3102353.1"/>
    </source>
</evidence>
<dbReference type="EMBL" id="JBICBT010000551">
    <property type="protein sequence ID" value="KAL3109960.1"/>
    <property type="molecule type" value="Genomic_DNA"/>
</dbReference>
<comment type="caution">
    <text evidence="2">The sequence shown here is derived from an EMBL/GenBank/DDBJ whole genome shotgun (WGS) entry which is preliminary data.</text>
</comment>
<evidence type="ECO:0000313" key="4">
    <source>
        <dbReference type="EMBL" id="KAL3109960.1"/>
    </source>
</evidence>
<keyword evidence="5" id="KW-1185">Reference proteome</keyword>
<feature type="signal peptide" evidence="1">
    <location>
        <begin position="1"/>
        <end position="23"/>
    </location>
</feature>
<evidence type="ECO:0000256" key="1">
    <source>
        <dbReference type="SAM" id="SignalP"/>
    </source>
</evidence>
<evidence type="ECO:0008006" key="6">
    <source>
        <dbReference type="Google" id="ProtNLM"/>
    </source>
</evidence>
<proteinExistence type="predicted"/>
<dbReference type="Proteomes" id="UP001620626">
    <property type="component" value="Unassembled WGS sequence"/>
</dbReference>
<accession>A0ABD2KHW8</accession>
<organism evidence="2 5">
    <name type="scientific">Heterodera trifolii</name>
    <dbReference type="NCBI Taxonomy" id="157864"/>
    <lineage>
        <taxon>Eukaryota</taxon>
        <taxon>Metazoa</taxon>
        <taxon>Ecdysozoa</taxon>
        <taxon>Nematoda</taxon>
        <taxon>Chromadorea</taxon>
        <taxon>Rhabditida</taxon>
        <taxon>Tylenchina</taxon>
        <taxon>Tylenchomorpha</taxon>
        <taxon>Tylenchoidea</taxon>
        <taxon>Heteroderidae</taxon>
        <taxon>Heteroderinae</taxon>
        <taxon>Heterodera</taxon>
    </lineage>
</organism>
<reference evidence="2 5" key="1">
    <citation type="submission" date="2024-10" db="EMBL/GenBank/DDBJ databases">
        <authorList>
            <person name="Kim D."/>
        </authorList>
    </citation>
    <scope>NUCLEOTIDE SEQUENCE [LARGE SCALE GENOMIC DNA]</scope>
    <source>
        <strain evidence="2">BH-2024</strain>
    </source>
</reference>
<dbReference type="EMBL" id="JBICBT010000762">
    <property type="protein sequence ID" value="KAL3102354.1"/>
    <property type="molecule type" value="Genomic_DNA"/>
</dbReference>
<sequence>MLLQFVVAPLFCIAISTFAVATAQEIKVTIKLLEKIVQIKIGTKAKQERLNGLRQLCAILKCPDGKEEEWEKHLKFALIKIHPDKVKPDMRGLATDAAKGKRETNNWALTALINAKKL</sequence>
<name>A0ABD2KHW8_9BILA</name>
<evidence type="ECO:0000313" key="5">
    <source>
        <dbReference type="Proteomes" id="UP001620626"/>
    </source>
</evidence>
<gene>
    <name evidence="4" type="ORF">niasHT_017333</name>
    <name evidence="2" type="ORF">niasHT_029778</name>
    <name evidence="3" type="ORF">niasHT_029779</name>
</gene>
<dbReference type="EMBL" id="JBICBT010000762">
    <property type="protein sequence ID" value="KAL3102353.1"/>
    <property type="molecule type" value="Genomic_DNA"/>
</dbReference>
<protein>
    <recommendedName>
        <fullName evidence="6">J domain-containing protein</fullName>
    </recommendedName>
</protein>